<gene>
    <name evidence="1" type="ORF">DW663_04040</name>
</gene>
<dbReference type="EMBL" id="QRHL01000004">
    <property type="protein sequence ID" value="RHF73448.1"/>
    <property type="molecule type" value="Genomic_DNA"/>
</dbReference>
<dbReference type="Proteomes" id="UP000284676">
    <property type="component" value="Unassembled WGS sequence"/>
</dbReference>
<proteinExistence type="predicted"/>
<comment type="caution">
    <text evidence="1">The sequence shown here is derived from an EMBL/GenBank/DDBJ whole genome shotgun (WGS) entry which is preliminary data.</text>
</comment>
<protein>
    <submittedName>
        <fullName evidence="1">Uncharacterized protein</fullName>
    </submittedName>
</protein>
<accession>A0A414PXZ1</accession>
<organism evidence="1 2">
    <name type="scientific">Fusobacterium mortiferum</name>
    <dbReference type="NCBI Taxonomy" id="850"/>
    <lineage>
        <taxon>Bacteria</taxon>
        <taxon>Fusobacteriati</taxon>
        <taxon>Fusobacteriota</taxon>
        <taxon>Fusobacteriia</taxon>
        <taxon>Fusobacteriales</taxon>
        <taxon>Fusobacteriaceae</taxon>
        <taxon>Fusobacterium</taxon>
    </lineage>
</organism>
<name>A0A414PXZ1_FUSMR</name>
<evidence type="ECO:0000313" key="1">
    <source>
        <dbReference type="EMBL" id="RHF73448.1"/>
    </source>
</evidence>
<dbReference type="RefSeq" id="WP_118234147.1">
    <property type="nucleotide sequence ID" value="NZ_CAEUHP010000001.1"/>
</dbReference>
<evidence type="ECO:0000313" key="2">
    <source>
        <dbReference type="Proteomes" id="UP000284676"/>
    </source>
</evidence>
<sequence>MKKYLLGTMMLVGAMAYGQGNQVIVPVDTTTGNATANLGIEVTGKVYNKTDKSLVVEIISAASPDGRGFAFQMPDMFTDTTGETVTGKFVARVETNGVVEALKAPIEAKLYNGTSEVDTVDNNAVTGTANDTTINYKLTGKSAAGDFAHNGTLLVNAVTGTEVGNYSDNSVQLKVKLTGQKTN</sequence>
<reference evidence="1 2" key="1">
    <citation type="submission" date="2018-08" db="EMBL/GenBank/DDBJ databases">
        <title>A genome reference for cultivated species of the human gut microbiota.</title>
        <authorList>
            <person name="Zou Y."/>
            <person name="Xue W."/>
            <person name="Luo G."/>
        </authorList>
    </citation>
    <scope>NUCLEOTIDE SEQUENCE [LARGE SCALE GENOMIC DNA]</scope>
    <source>
        <strain evidence="1 2">AM25-1</strain>
    </source>
</reference>
<dbReference type="AlphaFoldDB" id="A0A414PXZ1"/>